<protein>
    <submittedName>
        <fullName evidence="2">Uncharacterized protein</fullName>
    </submittedName>
</protein>
<feature type="region of interest" description="Disordered" evidence="1">
    <location>
        <begin position="43"/>
        <end position="83"/>
    </location>
</feature>
<reference evidence="2" key="1">
    <citation type="journal article" date="2021" name="Nat. Commun.">
        <title>Genetic determinants of endophytism in the Arabidopsis root mycobiome.</title>
        <authorList>
            <person name="Mesny F."/>
            <person name="Miyauchi S."/>
            <person name="Thiergart T."/>
            <person name="Pickel B."/>
            <person name="Atanasova L."/>
            <person name="Karlsson M."/>
            <person name="Huettel B."/>
            <person name="Barry K.W."/>
            <person name="Haridas S."/>
            <person name="Chen C."/>
            <person name="Bauer D."/>
            <person name="Andreopoulos W."/>
            <person name="Pangilinan J."/>
            <person name="LaButti K."/>
            <person name="Riley R."/>
            <person name="Lipzen A."/>
            <person name="Clum A."/>
            <person name="Drula E."/>
            <person name="Henrissat B."/>
            <person name="Kohler A."/>
            <person name="Grigoriev I.V."/>
            <person name="Martin F.M."/>
            <person name="Hacquard S."/>
        </authorList>
    </citation>
    <scope>NUCLEOTIDE SEQUENCE</scope>
    <source>
        <strain evidence="2">MPI-SDFR-AT-0117</strain>
    </source>
</reference>
<evidence type="ECO:0000313" key="2">
    <source>
        <dbReference type="EMBL" id="KAH6690372.1"/>
    </source>
</evidence>
<accession>A0A9P9AEQ8</accession>
<gene>
    <name evidence="2" type="ORF">F5X68DRAFT_69457</name>
</gene>
<evidence type="ECO:0000313" key="3">
    <source>
        <dbReference type="Proteomes" id="UP000770015"/>
    </source>
</evidence>
<dbReference type="Proteomes" id="UP000770015">
    <property type="component" value="Unassembled WGS sequence"/>
</dbReference>
<evidence type="ECO:0000256" key="1">
    <source>
        <dbReference type="SAM" id="MobiDB-lite"/>
    </source>
</evidence>
<keyword evidence="3" id="KW-1185">Reference proteome</keyword>
<comment type="caution">
    <text evidence="2">The sequence shown here is derived from an EMBL/GenBank/DDBJ whole genome shotgun (WGS) entry which is preliminary data.</text>
</comment>
<feature type="region of interest" description="Disordered" evidence="1">
    <location>
        <begin position="1"/>
        <end position="24"/>
    </location>
</feature>
<dbReference type="AlphaFoldDB" id="A0A9P9AEQ8"/>
<feature type="compositionally biased region" description="Pro residues" evidence="1">
    <location>
        <begin position="67"/>
        <end position="78"/>
    </location>
</feature>
<feature type="compositionally biased region" description="Pro residues" evidence="1">
    <location>
        <begin position="1"/>
        <end position="12"/>
    </location>
</feature>
<sequence>MASGRPVPPSIPPSTSVRRLPPPGFLQLPSVRKLQLKKASLGSLLPQQYQTPQPPSNLASASTRQTLPPPDPRTPRQPPAAGTWRRLVRARLLHRLALRRRHRKLEPLYSADQRHRLVRNCPSIPPSTSTTQHNHLTHVCLRELPSFPLHHPSTGILPYTTIYLPGPPPPLCFPAVLRLLLKNPPSLPLPSFPSSSRPPPTSPALFLLSRFYATPHPLAAGRLF</sequence>
<proteinExistence type="predicted"/>
<name>A0A9P9AEQ8_9PEZI</name>
<organism evidence="2 3">
    <name type="scientific">Plectosphaerella plurivora</name>
    <dbReference type="NCBI Taxonomy" id="936078"/>
    <lineage>
        <taxon>Eukaryota</taxon>
        <taxon>Fungi</taxon>
        <taxon>Dikarya</taxon>
        <taxon>Ascomycota</taxon>
        <taxon>Pezizomycotina</taxon>
        <taxon>Sordariomycetes</taxon>
        <taxon>Hypocreomycetidae</taxon>
        <taxon>Glomerellales</taxon>
        <taxon>Plectosphaerellaceae</taxon>
        <taxon>Plectosphaerella</taxon>
    </lineage>
</organism>
<dbReference type="EMBL" id="JAGSXJ010000006">
    <property type="protein sequence ID" value="KAH6690372.1"/>
    <property type="molecule type" value="Genomic_DNA"/>
</dbReference>